<keyword evidence="2" id="KW-0489">Methyltransferase</keyword>
<dbReference type="SUPFAM" id="SSF53335">
    <property type="entry name" value="S-adenosyl-L-methionine-dependent methyltransferases"/>
    <property type="match status" value="1"/>
</dbReference>
<dbReference type="InterPro" id="IPR006342">
    <property type="entry name" value="FkbM_mtfrase"/>
</dbReference>
<dbReference type="NCBIfam" id="TIGR01444">
    <property type="entry name" value="fkbM_fam"/>
    <property type="match status" value="1"/>
</dbReference>
<dbReference type="PANTHER" id="PTHR34203">
    <property type="entry name" value="METHYLTRANSFERASE, FKBM FAMILY PROTEIN"/>
    <property type="match status" value="1"/>
</dbReference>
<comment type="caution">
    <text evidence="2">The sequence shown here is derived from an EMBL/GenBank/DDBJ whole genome shotgun (WGS) entry which is preliminary data.</text>
</comment>
<dbReference type="Gene3D" id="3.40.50.150">
    <property type="entry name" value="Vaccinia Virus protein VP39"/>
    <property type="match status" value="1"/>
</dbReference>
<dbReference type="GO" id="GO:0008168">
    <property type="term" value="F:methyltransferase activity"/>
    <property type="evidence" value="ECO:0007669"/>
    <property type="project" value="UniProtKB-KW"/>
</dbReference>
<dbReference type="Proteomes" id="UP000814207">
    <property type="component" value="Unassembled WGS sequence"/>
</dbReference>
<evidence type="ECO:0000313" key="3">
    <source>
        <dbReference type="Proteomes" id="UP000814207"/>
    </source>
</evidence>
<dbReference type="AlphaFoldDB" id="A0A9Q3X2Q9"/>
<accession>A0A9Q3X2Q9</accession>
<name>A0A9Q3X2Q9_PSESX</name>
<organism evidence="2 3">
    <name type="scientific">Pseudomonas syringae</name>
    <dbReference type="NCBI Taxonomy" id="317"/>
    <lineage>
        <taxon>Bacteria</taxon>
        <taxon>Pseudomonadati</taxon>
        <taxon>Pseudomonadota</taxon>
        <taxon>Gammaproteobacteria</taxon>
        <taxon>Pseudomonadales</taxon>
        <taxon>Pseudomonadaceae</taxon>
        <taxon>Pseudomonas</taxon>
    </lineage>
</organism>
<dbReference type="InterPro" id="IPR029063">
    <property type="entry name" value="SAM-dependent_MTases_sf"/>
</dbReference>
<evidence type="ECO:0000259" key="1">
    <source>
        <dbReference type="Pfam" id="PF05050"/>
    </source>
</evidence>
<evidence type="ECO:0000313" key="2">
    <source>
        <dbReference type="EMBL" id="MCF5064041.1"/>
    </source>
</evidence>
<dbReference type="Pfam" id="PF05050">
    <property type="entry name" value="Methyltransf_21"/>
    <property type="match status" value="1"/>
</dbReference>
<dbReference type="PANTHER" id="PTHR34203:SF15">
    <property type="entry name" value="SLL1173 PROTEIN"/>
    <property type="match status" value="1"/>
</dbReference>
<keyword evidence="2" id="KW-0808">Transferase</keyword>
<reference evidence="2" key="1">
    <citation type="submission" date="2019-11" db="EMBL/GenBank/DDBJ databases">
        <title>Epiphytic Pseudomonas syringae from cherry orchards.</title>
        <authorList>
            <person name="Hulin M.T."/>
        </authorList>
    </citation>
    <scope>NUCLEOTIDE SEQUENCE</scope>
    <source>
        <strain evidence="2">PA-6-9A</strain>
    </source>
</reference>
<protein>
    <submittedName>
        <fullName evidence="2">FkbM family methyltransferase</fullName>
    </submittedName>
</protein>
<dbReference type="EMBL" id="WKEU01000054">
    <property type="protein sequence ID" value="MCF5064041.1"/>
    <property type="molecule type" value="Genomic_DNA"/>
</dbReference>
<dbReference type="GO" id="GO:0032259">
    <property type="term" value="P:methylation"/>
    <property type="evidence" value="ECO:0007669"/>
    <property type="project" value="UniProtKB-KW"/>
</dbReference>
<proteinExistence type="predicted"/>
<sequence>MNITTALATGYISVSQAFNRRGFYSFMRLINRLFPHQANQSKTVELNAASNFSFPAGDPYWLSVFVCKRDYEPELRRLLARLERPSLFLDCGANFGYWSVLNSEHIKTVAVEASTDTYRWLALNNANNKGRFTALHAAITDGSTATVTFALEGAHAGRSVVADAQLGETIPAVSIDKLVEQYADDDGLIFIKLDVEGVEVDAFRGATKTFARNSVFLYEDHGRDASCAPTAHLLQEGRRVYFLLDDDSLLRIESVERARELKTNRSKGYNFIALGDACGEF</sequence>
<feature type="domain" description="Methyltransferase FkbM" evidence="1">
    <location>
        <begin position="90"/>
        <end position="222"/>
    </location>
</feature>
<dbReference type="InterPro" id="IPR052514">
    <property type="entry name" value="SAM-dependent_MTase"/>
</dbReference>
<gene>
    <name evidence="2" type="ORF">GIW73_13950</name>
</gene>